<dbReference type="AlphaFoldDB" id="A0AAJ1U7B7"/>
<protein>
    <recommendedName>
        <fullName evidence="3">Lipoprotein</fullName>
    </recommendedName>
</protein>
<proteinExistence type="predicted"/>
<dbReference type="EMBL" id="JANFFA010000002">
    <property type="protein sequence ID" value="MDQ2094289.1"/>
    <property type="molecule type" value="Genomic_DNA"/>
</dbReference>
<evidence type="ECO:0000313" key="1">
    <source>
        <dbReference type="EMBL" id="MDQ2094289.1"/>
    </source>
</evidence>
<sequence length="110" mass="11780">MARTLPLLFAGLILSGCAQQPDQIAAVHIDDTTYSRQSCRALAEHELKQKQLLTALSADQKKAANGDALGVFLLGLPISSMSGSDKETEIAVAKGRIDAIERQKSRKGCK</sequence>
<dbReference type="PROSITE" id="PS51257">
    <property type="entry name" value="PROKAR_LIPOPROTEIN"/>
    <property type="match status" value="1"/>
</dbReference>
<reference evidence="1" key="1">
    <citation type="submission" date="2022-07" db="EMBL/GenBank/DDBJ databases">
        <authorList>
            <person name="Otstavnykh N."/>
            <person name="Isaeva M."/>
            <person name="Bystritskaya E."/>
        </authorList>
    </citation>
    <scope>NUCLEOTIDE SEQUENCE</scope>
    <source>
        <strain evidence="1">10Alg 79</strain>
    </source>
</reference>
<reference evidence="1" key="2">
    <citation type="submission" date="2023-04" db="EMBL/GenBank/DDBJ databases">
        <title>'Rhodoalgimonas zhirmunskyi' gen. nov., isolated from a red alga.</title>
        <authorList>
            <person name="Nedashkovskaya O.I."/>
            <person name="Otstavnykh N.Y."/>
            <person name="Bystritskaya E.P."/>
            <person name="Balabanova L.A."/>
            <person name="Isaeva M.P."/>
        </authorList>
    </citation>
    <scope>NUCLEOTIDE SEQUENCE</scope>
    <source>
        <strain evidence="1">10Alg 79</strain>
    </source>
</reference>
<organism evidence="1 2">
    <name type="scientific">Rhodalgimonas zhirmunskyi</name>
    <dbReference type="NCBI Taxonomy" id="2964767"/>
    <lineage>
        <taxon>Bacteria</taxon>
        <taxon>Pseudomonadati</taxon>
        <taxon>Pseudomonadota</taxon>
        <taxon>Alphaproteobacteria</taxon>
        <taxon>Rhodobacterales</taxon>
        <taxon>Roseobacteraceae</taxon>
        <taxon>Rhodalgimonas</taxon>
    </lineage>
</organism>
<accession>A0AAJ1U7B7</accession>
<gene>
    <name evidence="1" type="ORF">NOI20_09215</name>
</gene>
<keyword evidence="2" id="KW-1185">Reference proteome</keyword>
<dbReference type="RefSeq" id="WP_317625892.1">
    <property type="nucleotide sequence ID" value="NZ_JANFFA010000002.1"/>
</dbReference>
<name>A0AAJ1U7B7_9RHOB</name>
<dbReference type="Proteomes" id="UP001227162">
    <property type="component" value="Unassembled WGS sequence"/>
</dbReference>
<evidence type="ECO:0008006" key="3">
    <source>
        <dbReference type="Google" id="ProtNLM"/>
    </source>
</evidence>
<comment type="caution">
    <text evidence="1">The sequence shown here is derived from an EMBL/GenBank/DDBJ whole genome shotgun (WGS) entry which is preliminary data.</text>
</comment>
<evidence type="ECO:0000313" key="2">
    <source>
        <dbReference type="Proteomes" id="UP001227162"/>
    </source>
</evidence>